<reference evidence="3" key="1">
    <citation type="journal article" date="2023" name="Plant Biotechnol. J.">
        <title>Chromosome-level wild Hevea brasiliensis genome provides new tools for genomic-assisted breeding and valuable loci to elevate rubber yield.</title>
        <authorList>
            <person name="Cheng H."/>
            <person name="Song X."/>
            <person name="Hu Y."/>
            <person name="Wu T."/>
            <person name="Yang Q."/>
            <person name="An Z."/>
            <person name="Feng S."/>
            <person name="Deng Z."/>
            <person name="Wu W."/>
            <person name="Zeng X."/>
            <person name="Tu M."/>
            <person name="Wang X."/>
            <person name="Huang H."/>
        </authorList>
    </citation>
    <scope>NUCLEOTIDE SEQUENCE</scope>
    <source>
        <strain evidence="3">MT/VB/25A 57/8</strain>
    </source>
</reference>
<keyword evidence="4" id="KW-1185">Reference proteome</keyword>
<comment type="similarity">
    <text evidence="1">Belongs to the glycosyl hydrolase 1 family.</text>
</comment>
<dbReference type="EMBL" id="JARPOI010000005">
    <property type="protein sequence ID" value="KAJ9180662.1"/>
    <property type="molecule type" value="Genomic_DNA"/>
</dbReference>
<gene>
    <name evidence="3" type="ORF">P3X46_008876</name>
</gene>
<accession>A0ABQ9MK20</accession>
<protein>
    <recommendedName>
        <fullName evidence="5">Beta-glucosidase</fullName>
    </recommendedName>
</protein>
<dbReference type="InterPro" id="IPR001360">
    <property type="entry name" value="Glyco_hydro_1"/>
</dbReference>
<dbReference type="Proteomes" id="UP001174677">
    <property type="component" value="Chromosome 5"/>
</dbReference>
<dbReference type="InterPro" id="IPR017853">
    <property type="entry name" value="GH"/>
</dbReference>
<feature type="chain" id="PRO_5045673269" description="Beta-glucosidase" evidence="2">
    <location>
        <begin position="29"/>
        <end position="92"/>
    </location>
</feature>
<sequence length="92" mass="10226">MTIKHSLQLLGMLVLIISLLALTKPTMANDNNNDIPYDFNHSYFPDDFIFETAASSYQIEGEATSMGRGPSIWDTFSKETLGIFVCVCVSID</sequence>
<evidence type="ECO:0000256" key="1">
    <source>
        <dbReference type="ARBA" id="ARBA00010838"/>
    </source>
</evidence>
<keyword evidence="2" id="KW-0732">Signal</keyword>
<name>A0ABQ9MK20_HEVBR</name>
<evidence type="ECO:0000256" key="2">
    <source>
        <dbReference type="SAM" id="SignalP"/>
    </source>
</evidence>
<dbReference type="SUPFAM" id="SSF51445">
    <property type="entry name" value="(Trans)glycosidases"/>
    <property type="match status" value="1"/>
</dbReference>
<comment type="caution">
    <text evidence="3">The sequence shown here is derived from an EMBL/GenBank/DDBJ whole genome shotgun (WGS) entry which is preliminary data.</text>
</comment>
<dbReference type="Gene3D" id="3.20.20.80">
    <property type="entry name" value="Glycosidases"/>
    <property type="match status" value="1"/>
</dbReference>
<evidence type="ECO:0000313" key="4">
    <source>
        <dbReference type="Proteomes" id="UP001174677"/>
    </source>
</evidence>
<evidence type="ECO:0008006" key="5">
    <source>
        <dbReference type="Google" id="ProtNLM"/>
    </source>
</evidence>
<dbReference type="Pfam" id="PF00232">
    <property type="entry name" value="Glyco_hydro_1"/>
    <property type="match status" value="1"/>
</dbReference>
<proteinExistence type="inferred from homology"/>
<evidence type="ECO:0000313" key="3">
    <source>
        <dbReference type="EMBL" id="KAJ9180662.1"/>
    </source>
</evidence>
<organism evidence="3 4">
    <name type="scientific">Hevea brasiliensis</name>
    <name type="common">Para rubber tree</name>
    <name type="synonym">Siphonia brasiliensis</name>
    <dbReference type="NCBI Taxonomy" id="3981"/>
    <lineage>
        <taxon>Eukaryota</taxon>
        <taxon>Viridiplantae</taxon>
        <taxon>Streptophyta</taxon>
        <taxon>Embryophyta</taxon>
        <taxon>Tracheophyta</taxon>
        <taxon>Spermatophyta</taxon>
        <taxon>Magnoliopsida</taxon>
        <taxon>eudicotyledons</taxon>
        <taxon>Gunneridae</taxon>
        <taxon>Pentapetalae</taxon>
        <taxon>rosids</taxon>
        <taxon>fabids</taxon>
        <taxon>Malpighiales</taxon>
        <taxon>Euphorbiaceae</taxon>
        <taxon>Crotonoideae</taxon>
        <taxon>Micrandreae</taxon>
        <taxon>Hevea</taxon>
    </lineage>
</organism>
<feature type="signal peptide" evidence="2">
    <location>
        <begin position="1"/>
        <end position="28"/>
    </location>
</feature>